<gene>
    <name evidence="2" type="ORF">K8N75_10970</name>
</gene>
<keyword evidence="1" id="KW-1133">Transmembrane helix</keyword>
<sequence>MIYNWFNHLLKERNGQLSVEYILIMAVSIIVLLSFFPYVYEINELNTCMAVARNGALEGALMDSFAVYPEDKYEFYMKEHPRLKSGTKIVIVKIDYKKQGFDTKYKRNKIKINVYASAPSLRNPGDRDCAGDRINYYVRKDICEAFKTENLTNLYYNPAFSDKYFITTAEVNWV</sequence>
<dbReference type="AlphaFoldDB" id="A0A8T5US08"/>
<dbReference type="EMBL" id="JAIOUQ010000013">
    <property type="protein sequence ID" value="MBZ2166558.1"/>
    <property type="molecule type" value="Genomic_DNA"/>
</dbReference>
<accession>A0A8T5US08</accession>
<proteinExistence type="predicted"/>
<keyword evidence="1" id="KW-0812">Transmembrane</keyword>
<evidence type="ECO:0000313" key="3">
    <source>
        <dbReference type="Proteomes" id="UP000825933"/>
    </source>
</evidence>
<evidence type="ECO:0000256" key="1">
    <source>
        <dbReference type="SAM" id="Phobius"/>
    </source>
</evidence>
<comment type="caution">
    <text evidence="2">The sequence shown here is derived from an EMBL/GenBank/DDBJ whole genome shotgun (WGS) entry which is preliminary data.</text>
</comment>
<keyword evidence="1" id="KW-0472">Membrane</keyword>
<protein>
    <recommendedName>
        <fullName evidence="4">Class III signal peptide-containing protein</fullName>
    </recommendedName>
</protein>
<name>A0A8T5US08_9EURY</name>
<evidence type="ECO:0000313" key="2">
    <source>
        <dbReference type="EMBL" id="MBZ2166558.1"/>
    </source>
</evidence>
<evidence type="ECO:0008006" key="4">
    <source>
        <dbReference type="Google" id="ProtNLM"/>
    </source>
</evidence>
<organism evidence="2 3">
    <name type="scientific">Methanobacterium spitsbergense</name>
    <dbReference type="NCBI Taxonomy" id="2874285"/>
    <lineage>
        <taxon>Archaea</taxon>
        <taxon>Methanobacteriati</taxon>
        <taxon>Methanobacteriota</taxon>
        <taxon>Methanomada group</taxon>
        <taxon>Methanobacteria</taxon>
        <taxon>Methanobacteriales</taxon>
        <taxon>Methanobacteriaceae</taxon>
        <taxon>Methanobacterium</taxon>
    </lineage>
</organism>
<reference evidence="3" key="1">
    <citation type="journal article" date="2022" name="Microbiol. Resour. Announc.">
        <title>Draft Genome Sequence of a Methanogenic Archaeon from West Spitsbergen Permafrost.</title>
        <authorList>
            <person name="Trubitsyn V."/>
            <person name="Rivkina E."/>
            <person name="Shcherbakova V."/>
        </authorList>
    </citation>
    <scope>NUCLEOTIDE SEQUENCE [LARGE SCALE GENOMIC DNA]</scope>
    <source>
        <strain evidence="3">VT</strain>
    </source>
</reference>
<dbReference type="Proteomes" id="UP000825933">
    <property type="component" value="Unassembled WGS sequence"/>
</dbReference>
<feature type="transmembrane region" description="Helical" evidence="1">
    <location>
        <begin position="21"/>
        <end position="40"/>
    </location>
</feature>
<keyword evidence="3" id="KW-1185">Reference proteome</keyword>